<organism evidence="1 2">
    <name type="scientific">Pseudoroseicyclus tamaricis</name>
    <dbReference type="NCBI Taxonomy" id="2705421"/>
    <lineage>
        <taxon>Bacteria</taxon>
        <taxon>Pseudomonadati</taxon>
        <taxon>Pseudomonadota</taxon>
        <taxon>Alphaproteobacteria</taxon>
        <taxon>Rhodobacterales</taxon>
        <taxon>Paracoccaceae</taxon>
        <taxon>Pseudoroseicyclus</taxon>
    </lineage>
</organism>
<name>A0A6B2K1Z5_9RHOB</name>
<dbReference type="Proteomes" id="UP000474757">
    <property type="component" value="Unassembled WGS sequence"/>
</dbReference>
<accession>A0A6B2K1Z5</accession>
<comment type="caution">
    <text evidence="1">The sequence shown here is derived from an EMBL/GenBank/DDBJ whole genome shotgun (WGS) entry which is preliminary data.</text>
</comment>
<dbReference type="InterPro" id="IPR023346">
    <property type="entry name" value="Lysozyme-like_dom_sf"/>
</dbReference>
<protein>
    <submittedName>
        <fullName evidence="1">Lytic transglycosylase domain-containing protein</fullName>
    </submittedName>
</protein>
<dbReference type="AlphaFoldDB" id="A0A6B2K1Z5"/>
<reference evidence="1 2" key="1">
    <citation type="submission" date="2020-02" db="EMBL/GenBank/DDBJ databases">
        <title>Pseudoroseicyclus tamarix, sp. nov., isolated from offshore sediment of a Tamarix chinensis forest.</title>
        <authorList>
            <person name="Gai Y."/>
        </authorList>
    </citation>
    <scope>NUCLEOTIDE SEQUENCE [LARGE SCALE GENOMIC DNA]</scope>
    <source>
        <strain evidence="1 2">CLL3-39</strain>
    </source>
</reference>
<proteinExistence type="predicted"/>
<dbReference type="Gene3D" id="1.10.530.10">
    <property type="match status" value="1"/>
</dbReference>
<dbReference type="SUPFAM" id="SSF53955">
    <property type="entry name" value="Lysozyme-like"/>
    <property type="match status" value="1"/>
</dbReference>
<evidence type="ECO:0000313" key="1">
    <source>
        <dbReference type="EMBL" id="NDV02534.1"/>
    </source>
</evidence>
<gene>
    <name evidence="1" type="ORF">GZA08_16310</name>
</gene>
<evidence type="ECO:0000313" key="2">
    <source>
        <dbReference type="Proteomes" id="UP000474757"/>
    </source>
</evidence>
<dbReference type="EMBL" id="JAAGAB010000004">
    <property type="protein sequence ID" value="NDV02534.1"/>
    <property type="molecule type" value="Genomic_DNA"/>
</dbReference>
<sequence length="198" mass="21001">MPPDQICDAAAARAAESTGVPLAVLRTITRTETGRGRGGTLQPWPWTVNAAGEGRWFDSRAEALAWARSKAEAGARNFDVGCFQINYRWHGQNFPSIDAMFDPAENALYAARFLAGLHGELGDWTAAAGAFHSRTETHASRYRARFTEIRAALPPMDTAPPVLASRAGSPALPRQNAFPLLQSGGAGALGSLVPLGGS</sequence>
<keyword evidence="2" id="KW-1185">Reference proteome</keyword>